<evidence type="ECO:0000256" key="1">
    <source>
        <dbReference type="SAM" id="Phobius"/>
    </source>
</evidence>
<protein>
    <recommendedName>
        <fullName evidence="2">HNH nuclease domain-containing protein</fullName>
    </recommendedName>
</protein>
<evidence type="ECO:0000259" key="2">
    <source>
        <dbReference type="SMART" id="SM00507"/>
    </source>
</evidence>
<dbReference type="KEGG" id="taa:NMY3_03431"/>
<dbReference type="Proteomes" id="UP000058925">
    <property type="component" value="Chromosome"/>
</dbReference>
<proteinExistence type="predicted"/>
<accession>A0A654M1B2</accession>
<keyword evidence="1" id="KW-1133">Transmembrane helix</keyword>
<dbReference type="EMBL" id="CP012850">
    <property type="protein sequence ID" value="ALI37614.1"/>
    <property type="molecule type" value="Genomic_DNA"/>
</dbReference>
<dbReference type="AlphaFoldDB" id="A0A654M1B2"/>
<keyword evidence="4" id="KW-1185">Reference proteome</keyword>
<dbReference type="RefSeq" id="WP_196816653.1">
    <property type="nucleotide sequence ID" value="NZ_CP012850.1"/>
</dbReference>
<evidence type="ECO:0000313" key="3">
    <source>
        <dbReference type="EMBL" id="ALI37614.1"/>
    </source>
</evidence>
<dbReference type="InterPro" id="IPR003615">
    <property type="entry name" value="HNH_nuc"/>
</dbReference>
<feature type="domain" description="HNH nuclease" evidence="2">
    <location>
        <begin position="150"/>
        <end position="199"/>
    </location>
</feature>
<gene>
    <name evidence="3" type="ORF">NMY3_03431</name>
</gene>
<organism evidence="3 4">
    <name type="scientific">Candidatus Nitrosocosmicus oleophilus</name>
    <dbReference type="NCBI Taxonomy" id="1353260"/>
    <lineage>
        <taxon>Archaea</taxon>
        <taxon>Nitrososphaerota</taxon>
        <taxon>Nitrososphaeria</taxon>
        <taxon>Nitrososphaerales</taxon>
        <taxon>Nitrososphaeraceae</taxon>
        <taxon>Candidatus Nitrosocosmicus</taxon>
    </lineage>
</organism>
<evidence type="ECO:0000313" key="4">
    <source>
        <dbReference type="Proteomes" id="UP000058925"/>
    </source>
</evidence>
<dbReference type="OrthoDB" id="12378at2157"/>
<reference evidence="4" key="1">
    <citation type="submission" date="2015-10" db="EMBL/GenBank/DDBJ databases">
        <title>Niche specialization of a soil ammonia-oxidizing archaeon, Candidatus Nitrosocosmicus oleophilus.</title>
        <authorList>
            <person name="Jung M.-Y."/>
            <person name="Rhee S.-K."/>
        </authorList>
    </citation>
    <scope>NUCLEOTIDE SEQUENCE [LARGE SCALE GENOMIC DNA]</scope>
    <source>
        <strain evidence="4">MY3</strain>
    </source>
</reference>
<name>A0A654M1B2_9ARCH</name>
<keyword evidence="1" id="KW-0472">Membrane</keyword>
<dbReference type="CDD" id="cd00085">
    <property type="entry name" value="HNHc"/>
    <property type="match status" value="1"/>
</dbReference>
<feature type="transmembrane region" description="Helical" evidence="1">
    <location>
        <begin position="111"/>
        <end position="133"/>
    </location>
</feature>
<sequence length="209" mass="23665">MVLLILSLSTVLSMLVALDGAFVHDLSVYSYDTHCLGNDPTGRLDRHSNLLGTELVDYLMWPSTRTVDEEGCSTQIIDSNVDLDLFANVFSGHVELNDFKLVPFSKVFDLLLRPSSIVLLLSIVVTGLVLNSLKKLRKSTNRVRKGFSQGTRERILRKQNYRCAYCRKALKVIDYHHKNGNRSDNRENNCQALCPNCHAIKTRNKLVKN</sequence>
<dbReference type="SMART" id="SM00507">
    <property type="entry name" value="HNHc"/>
    <property type="match status" value="1"/>
</dbReference>
<keyword evidence="1" id="KW-0812">Transmembrane</keyword>
<dbReference type="GeneID" id="60423267"/>